<keyword evidence="2" id="KW-0560">Oxidoreductase</keyword>
<dbReference type="Proteomes" id="UP001187682">
    <property type="component" value="Unassembled WGS sequence"/>
</dbReference>
<dbReference type="SUPFAM" id="SSF50129">
    <property type="entry name" value="GroES-like"/>
    <property type="match status" value="1"/>
</dbReference>
<reference evidence="4" key="1">
    <citation type="submission" date="2018-03" db="EMBL/GenBank/DDBJ databases">
        <authorList>
            <person name="Guldener U."/>
        </authorList>
    </citation>
    <scope>NUCLEOTIDE SEQUENCE</scope>
</reference>
<dbReference type="AlphaFoldDB" id="A0AAE8SQT5"/>
<comment type="caution">
    <text evidence="4">The sequence shown here is derived from an EMBL/GenBank/DDBJ whole genome shotgun (WGS) entry which is preliminary data.</text>
</comment>
<dbReference type="SMART" id="SM00829">
    <property type="entry name" value="PKS_ER"/>
    <property type="match status" value="1"/>
</dbReference>
<dbReference type="Pfam" id="PF08240">
    <property type="entry name" value="ADH_N"/>
    <property type="match status" value="1"/>
</dbReference>
<evidence type="ECO:0000256" key="1">
    <source>
        <dbReference type="ARBA" id="ARBA00008072"/>
    </source>
</evidence>
<name>A0AAE8SQT5_9PEZI</name>
<dbReference type="PANTHER" id="PTHR45348">
    <property type="entry name" value="HYPOTHETICAL OXIDOREDUCTASE (EUROFUNG)"/>
    <property type="match status" value="1"/>
</dbReference>
<protein>
    <submittedName>
        <fullName evidence="4">Related to oxidoreductase</fullName>
    </submittedName>
</protein>
<dbReference type="EMBL" id="ONZQ02000001">
    <property type="protein sequence ID" value="SPN96537.1"/>
    <property type="molecule type" value="Genomic_DNA"/>
</dbReference>
<organism evidence="4 5">
    <name type="scientific">Cephalotrichum gorgonifer</name>
    <dbReference type="NCBI Taxonomy" id="2041049"/>
    <lineage>
        <taxon>Eukaryota</taxon>
        <taxon>Fungi</taxon>
        <taxon>Dikarya</taxon>
        <taxon>Ascomycota</taxon>
        <taxon>Pezizomycotina</taxon>
        <taxon>Sordariomycetes</taxon>
        <taxon>Hypocreomycetidae</taxon>
        <taxon>Microascales</taxon>
        <taxon>Microascaceae</taxon>
        <taxon>Cephalotrichum</taxon>
    </lineage>
</organism>
<dbReference type="InterPro" id="IPR011032">
    <property type="entry name" value="GroES-like_sf"/>
</dbReference>
<comment type="similarity">
    <text evidence="1">Belongs to the zinc-containing alcohol dehydrogenase family.</text>
</comment>
<dbReference type="Gene3D" id="3.90.180.10">
    <property type="entry name" value="Medium-chain alcohol dehydrogenases, catalytic domain"/>
    <property type="match status" value="1"/>
</dbReference>
<dbReference type="Gene3D" id="3.40.50.720">
    <property type="entry name" value="NAD(P)-binding Rossmann-like Domain"/>
    <property type="match status" value="1"/>
</dbReference>
<dbReference type="InterPro" id="IPR020843">
    <property type="entry name" value="ER"/>
</dbReference>
<dbReference type="InterPro" id="IPR013154">
    <property type="entry name" value="ADH-like_N"/>
</dbReference>
<evidence type="ECO:0000313" key="5">
    <source>
        <dbReference type="Proteomes" id="UP001187682"/>
    </source>
</evidence>
<dbReference type="CDD" id="cd08249">
    <property type="entry name" value="enoyl_reductase_like"/>
    <property type="match status" value="1"/>
</dbReference>
<dbReference type="SUPFAM" id="SSF51735">
    <property type="entry name" value="NAD(P)-binding Rossmann-fold domains"/>
    <property type="match status" value="1"/>
</dbReference>
<gene>
    <name evidence="4" type="ORF">DNG_00062</name>
</gene>
<evidence type="ECO:0000259" key="3">
    <source>
        <dbReference type="SMART" id="SM00829"/>
    </source>
</evidence>
<feature type="domain" description="Enoyl reductase (ER)" evidence="3">
    <location>
        <begin position="14"/>
        <end position="342"/>
    </location>
</feature>
<keyword evidence="5" id="KW-1185">Reference proteome</keyword>
<evidence type="ECO:0000313" key="4">
    <source>
        <dbReference type="EMBL" id="SPN96537.1"/>
    </source>
</evidence>
<dbReference type="InterPro" id="IPR036291">
    <property type="entry name" value="NAD(P)-bd_dom_sf"/>
</dbReference>
<dbReference type="PANTHER" id="PTHR45348:SF2">
    <property type="entry name" value="ZINC-TYPE ALCOHOL DEHYDROGENASE-LIKE PROTEIN C2E1P3.01"/>
    <property type="match status" value="1"/>
</dbReference>
<dbReference type="GO" id="GO:0016651">
    <property type="term" value="F:oxidoreductase activity, acting on NAD(P)H"/>
    <property type="evidence" value="ECO:0007669"/>
    <property type="project" value="InterPro"/>
</dbReference>
<evidence type="ECO:0000256" key="2">
    <source>
        <dbReference type="ARBA" id="ARBA00023002"/>
    </source>
</evidence>
<proteinExistence type="inferred from homology"/>
<dbReference type="InterPro" id="IPR047122">
    <property type="entry name" value="Trans-enoyl_RdTase-like"/>
</dbReference>
<sequence length="344" mass="36046">MEKPPSHPAAVLQAIASNLVIEERKTPLPGPGDILVRNHAIAINPVDWKRQAWGVLIPSFPVILGADISGTVVKVGESVTAFKPGDRVLGFADAFATHNHDRAAFQEYTVISATSTALLPENITFKQGATLPTAVATASMALFDVLGLPREAAENSGTSVLIWGGGSSVGSMAIQLARLAGLKVYAAASERQHKRLRGLGSSFLVDYSSPTAAADVISAADRAGDDIAFAVDAISTADSLAPVVGVVSKSTSPKKKIARTLGAWPEGVVLPDGVETQHILGNEFTSRRVDLSVWMCHDVLPKWLERGELVPQEQNVVGGGVGALQRGLDVLKEGAGSEKAVVEL</sequence>
<accession>A0AAE8SQT5</accession>